<evidence type="ECO:0000313" key="3">
    <source>
        <dbReference type="EMBL" id="KAL1529091.1"/>
    </source>
</evidence>
<dbReference type="AlphaFoldDB" id="A0AB34K7U3"/>
<dbReference type="InterPro" id="IPR037140">
    <property type="entry name" value="VHL_beta_dom_sf"/>
</dbReference>
<sequence length="309" mass="33985">MTPPIRSLLSLLPLLAAAAAPCAPEMCAPGAGSSICPTATRGLKSEPQTDEPYLENVYFRNASPFSVELLHVDHTGEEVSHGFLSPGLRRGLPTLHGDVWRARALRVGQTGDRRLLLEHRIGVVKLKDCECQQPSFVDCKKPPFKGPRDQLINDPVVFENHANAPVDLYWWNGTCEELISWDEVGGVQQHARKPILSTQGHNFRVREAYSGRMLMQHTLNDLVIRSCEEDAEREAELFALQEQAWSLEAERGLLREKLAGELSKLIAQIGVQTASNASGVAYSVSVNGFATESSAISVPSLRVLLLTEK</sequence>
<name>A0AB34K7U3_PRYPA</name>
<dbReference type="EMBL" id="JBGBPQ010000001">
    <property type="protein sequence ID" value="KAL1529076.1"/>
    <property type="molecule type" value="Genomic_DNA"/>
</dbReference>
<reference evidence="2 4" key="1">
    <citation type="journal article" date="2024" name="Science">
        <title>Giant polyketide synthase enzymes in the biosynthesis of giant marine polyether toxins.</title>
        <authorList>
            <person name="Fallon T.R."/>
            <person name="Shende V.V."/>
            <person name="Wierzbicki I.H."/>
            <person name="Pendleton A.L."/>
            <person name="Watervoot N.F."/>
            <person name="Auber R.P."/>
            <person name="Gonzalez D.J."/>
            <person name="Wisecaver J.H."/>
            <person name="Moore B.S."/>
        </authorList>
    </citation>
    <scope>NUCLEOTIDE SEQUENCE [LARGE SCALE GENOMIC DNA]</scope>
    <source>
        <strain evidence="2 4">12B1</strain>
    </source>
</reference>
<proteinExistence type="predicted"/>
<protein>
    <submittedName>
        <fullName evidence="2">Uncharacterized protein</fullName>
    </submittedName>
</protein>
<feature type="signal peptide" evidence="1">
    <location>
        <begin position="1"/>
        <end position="19"/>
    </location>
</feature>
<keyword evidence="4" id="KW-1185">Reference proteome</keyword>
<dbReference type="EMBL" id="JBGBPQ010000001">
    <property type="protein sequence ID" value="KAL1529091.1"/>
    <property type="molecule type" value="Genomic_DNA"/>
</dbReference>
<evidence type="ECO:0000313" key="4">
    <source>
        <dbReference type="Proteomes" id="UP001515480"/>
    </source>
</evidence>
<organism evidence="2 4">
    <name type="scientific">Prymnesium parvum</name>
    <name type="common">Toxic golden alga</name>
    <dbReference type="NCBI Taxonomy" id="97485"/>
    <lineage>
        <taxon>Eukaryota</taxon>
        <taxon>Haptista</taxon>
        <taxon>Haptophyta</taxon>
        <taxon>Prymnesiophyceae</taxon>
        <taxon>Prymnesiales</taxon>
        <taxon>Prymnesiaceae</taxon>
        <taxon>Prymnesium</taxon>
    </lineage>
</organism>
<evidence type="ECO:0000313" key="2">
    <source>
        <dbReference type="EMBL" id="KAL1529076.1"/>
    </source>
</evidence>
<keyword evidence="1" id="KW-0732">Signal</keyword>
<dbReference type="Proteomes" id="UP001515480">
    <property type="component" value="Unassembled WGS sequence"/>
</dbReference>
<comment type="caution">
    <text evidence="2">The sequence shown here is derived from an EMBL/GenBank/DDBJ whole genome shotgun (WGS) entry which is preliminary data.</text>
</comment>
<evidence type="ECO:0000256" key="1">
    <source>
        <dbReference type="SAM" id="SignalP"/>
    </source>
</evidence>
<gene>
    <name evidence="2" type="ORF">AB1Y20_000037</name>
    <name evidence="3" type="ORF">AB1Y20_000051</name>
</gene>
<dbReference type="Gene3D" id="2.60.40.780">
    <property type="entry name" value="von Hippel-Lindau disease tumour suppressor, beta domain"/>
    <property type="match status" value="1"/>
</dbReference>
<feature type="chain" id="PRO_5044172826" evidence="1">
    <location>
        <begin position="20"/>
        <end position="309"/>
    </location>
</feature>
<accession>A0AB34K7U3</accession>